<dbReference type="Pfam" id="PF00155">
    <property type="entry name" value="Aminotran_1_2"/>
    <property type="match status" value="1"/>
</dbReference>
<sequence>MTRHADHYLRVARRVEDLSGSSIFRINTKAQALASKGRDILRLDAGEPDFNTPAPIINAARKALDEGYTRYTPIDGLPELKNAIRYKLKRDNNLYYDEDEVMHTCGAKQALFNAFMTLLNPSDEIVIPTPNWGTYPSIATIAWARIIYAPTFQKDGFILQPEVLEECLSQRTRVVVLNTPTNPTGQVYSREALSALGNVLLKYPDVFVLSDDIYEHLIFTGEPYANILNVCPSLKNRTVLINGVSKAYAMTGWRVGFAAGPAPLIAEMKKFQGQSTSHTAAVSQKAAEAAFNGNLDDVHAMVQAFAERAALVSEGLAKIDAIDCLPARGSFYCLPNFQRVIDSLDDVGDDQQLGDWLLDELGIAMVPGSAFNAPGHMRLSFAADKETLAKAVERLQKAFG</sequence>
<dbReference type="InterPro" id="IPR015424">
    <property type="entry name" value="PyrdxlP-dep_Trfase"/>
</dbReference>
<accession>A0ABW2IYX4</accession>
<keyword evidence="3 6" id="KW-0032">Aminotransferase</keyword>
<dbReference type="PROSITE" id="PS00105">
    <property type="entry name" value="AA_TRANSFER_CLASS_1"/>
    <property type="match status" value="1"/>
</dbReference>
<comment type="caution">
    <text evidence="8">The sequence shown here is derived from an EMBL/GenBank/DDBJ whole genome shotgun (WGS) entry which is preliminary data.</text>
</comment>
<dbReference type="PANTHER" id="PTHR46383:SF1">
    <property type="entry name" value="ASPARTATE AMINOTRANSFERASE"/>
    <property type="match status" value="1"/>
</dbReference>
<keyword evidence="4 6" id="KW-0808">Transferase</keyword>
<dbReference type="CDD" id="cd00609">
    <property type="entry name" value="AAT_like"/>
    <property type="match status" value="1"/>
</dbReference>
<evidence type="ECO:0000313" key="8">
    <source>
        <dbReference type="EMBL" id="MFC7296455.1"/>
    </source>
</evidence>
<comment type="cofactor">
    <cofactor evidence="1 6">
        <name>pyridoxal 5'-phosphate</name>
        <dbReference type="ChEBI" id="CHEBI:597326"/>
    </cofactor>
</comment>
<dbReference type="Proteomes" id="UP001596506">
    <property type="component" value="Unassembled WGS sequence"/>
</dbReference>
<evidence type="ECO:0000256" key="2">
    <source>
        <dbReference type="ARBA" id="ARBA00007441"/>
    </source>
</evidence>
<evidence type="ECO:0000256" key="1">
    <source>
        <dbReference type="ARBA" id="ARBA00001933"/>
    </source>
</evidence>
<proteinExistence type="inferred from homology"/>
<comment type="similarity">
    <text evidence="2 6">Belongs to the class-I pyridoxal-phosphate-dependent aminotransferase family.</text>
</comment>
<evidence type="ECO:0000256" key="5">
    <source>
        <dbReference type="ARBA" id="ARBA00022898"/>
    </source>
</evidence>
<dbReference type="Gene3D" id="3.40.640.10">
    <property type="entry name" value="Type I PLP-dependent aspartate aminotransferase-like (Major domain)"/>
    <property type="match status" value="1"/>
</dbReference>
<keyword evidence="5" id="KW-0663">Pyridoxal phosphate</keyword>
<dbReference type="EC" id="2.6.1.-" evidence="6"/>
<evidence type="ECO:0000256" key="4">
    <source>
        <dbReference type="ARBA" id="ARBA00022679"/>
    </source>
</evidence>
<reference evidence="9" key="1">
    <citation type="journal article" date="2019" name="Int. J. Syst. Evol. Microbiol.">
        <title>The Global Catalogue of Microorganisms (GCM) 10K type strain sequencing project: providing services to taxonomists for standard genome sequencing and annotation.</title>
        <authorList>
            <consortium name="The Broad Institute Genomics Platform"/>
            <consortium name="The Broad Institute Genome Sequencing Center for Infectious Disease"/>
            <person name="Wu L."/>
            <person name="Ma J."/>
        </authorList>
    </citation>
    <scope>NUCLEOTIDE SEQUENCE [LARGE SCALE GENOMIC DNA]</scope>
    <source>
        <strain evidence="9">CCUG 60559</strain>
    </source>
</reference>
<gene>
    <name evidence="8" type="ORF">ACFQQA_17175</name>
</gene>
<dbReference type="EMBL" id="JBHTBD010000011">
    <property type="protein sequence ID" value="MFC7296455.1"/>
    <property type="molecule type" value="Genomic_DNA"/>
</dbReference>
<dbReference type="PANTHER" id="PTHR46383">
    <property type="entry name" value="ASPARTATE AMINOTRANSFERASE"/>
    <property type="match status" value="1"/>
</dbReference>
<dbReference type="InterPro" id="IPR015422">
    <property type="entry name" value="PyrdxlP-dep_Trfase_small"/>
</dbReference>
<dbReference type="SUPFAM" id="SSF53383">
    <property type="entry name" value="PLP-dependent transferases"/>
    <property type="match status" value="1"/>
</dbReference>
<dbReference type="Gene3D" id="3.90.1150.10">
    <property type="entry name" value="Aspartate Aminotransferase, domain 1"/>
    <property type="match status" value="1"/>
</dbReference>
<evidence type="ECO:0000256" key="6">
    <source>
        <dbReference type="RuleBase" id="RU000481"/>
    </source>
</evidence>
<protein>
    <recommendedName>
        <fullName evidence="6">Aminotransferase</fullName>
        <ecNumber evidence="6">2.6.1.-</ecNumber>
    </recommendedName>
</protein>
<evidence type="ECO:0000259" key="7">
    <source>
        <dbReference type="Pfam" id="PF00155"/>
    </source>
</evidence>
<dbReference type="InterPro" id="IPR004839">
    <property type="entry name" value="Aminotransferase_I/II_large"/>
</dbReference>
<evidence type="ECO:0000313" key="9">
    <source>
        <dbReference type="Proteomes" id="UP001596506"/>
    </source>
</evidence>
<name>A0ABW2IYX4_9GAMM</name>
<dbReference type="InterPro" id="IPR004838">
    <property type="entry name" value="NHTrfase_class1_PyrdxlP-BS"/>
</dbReference>
<dbReference type="InterPro" id="IPR015421">
    <property type="entry name" value="PyrdxlP-dep_Trfase_major"/>
</dbReference>
<dbReference type="RefSeq" id="WP_100689907.1">
    <property type="nucleotide sequence ID" value="NZ_JBHTBD010000011.1"/>
</dbReference>
<feature type="domain" description="Aminotransferase class I/classII large" evidence="7">
    <location>
        <begin position="39"/>
        <end position="395"/>
    </location>
</feature>
<dbReference type="GO" id="GO:0008483">
    <property type="term" value="F:transaminase activity"/>
    <property type="evidence" value="ECO:0007669"/>
    <property type="project" value="UniProtKB-KW"/>
</dbReference>
<evidence type="ECO:0000256" key="3">
    <source>
        <dbReference type="ARBA" id="ARBA00022576"/>
    </source>
</evidence>
<keyword evidence="9" id="KW-1185">Reference proteome</keyword>
<organism evidence="8 9">
    <name type="scientific">Marinobacter aromaticivorans</name>
    <dbReference type="NCBI Taxonomy" id="1494078"/>
    <lineage>
        <taxon>Bacteria</taxon>
        <taxon>Pseudomonadati</taxon>
        <taxon>Pseudomonadota</taxon>
        <taxon>Gammaproteobacteria</taxon>
        <taxon>Pseudomonadales</taxon>
        <taxon>Marinobacteraceae</taxon>
        <taxon>Marinobacter</taxon>
    </lineage>
</organism>
<dbReference type="InterPro" id="IPR050596">
    <property type="entry name" value="AspAT/PAT-like"/>
</dbReference>